<dbReference type="GO" id="GO:0016757">
    <property type="term" value="F:glycosyltransferase activity"/>
    <property type="evidence" value="ECO:0007669"/>
    <property type="project" value="UniProtKB-KW"/>
</dbReference>
<dbReference type="Gene3D" id="3.90.550.10">
    <property type="entry name" value="Spore Coat Polysaccharide Biosynthesis Protein SpsA, Chain A"/>
    <property type="match status" value="1"/>
</dbReference>
<keyword evidence="4" id="KW-0812">Transmembrane</keyword>
<dbReference type="InterPro" id="IPR029044">
    <property type="entry name" value="Nucleotide-diphossugar_trans"/>
</dbReference>
<comment type="caution">
    <text evidence="5">The sequence shown here is derived from an EMBL/GenBank/DDBJ whole genome shotgun (WGS) entry which is preliminary data.</text>
</comment>
<evidence type="ECO:0000256" key="3">
    <source>
        <dbReference type="ARBA" id="ARBA00022679"/>
    </source>
</evidence>
<evidence type="ECO:0000313" key="5">
    <source>
        <dbReference type="EMBL" id="EKV29786.1"/>
    </source>
</evidence>
<dbReference type="RefSeq" id="WP_009540876.1">
    <property type="nucleotide sequence ID" value="NZ_ANHY01000011.1"/>
</dbReference>
<dbReference type="OrthoDB" id="9806824at2"/>
<sequence length="489" mass="54312">MIPDDLTGWLAPAGALFDPLIRAAVIIGYLIFASGLIQTLLHAVQLAVAYRALRRRAVVRDPLAAWWTFAEQTIPISLLVPAYNEQTTIVDSVRSMLALHYPNFEVIVVNDGSKDTTLATLIEAFDLRPVERAHEEAVPHAAIRGLYANPRHPRLLVVDKENGGKADALNAGINLSRTPLFCAVDADSLLETDALLRAVQPFMRDPDKVVAVGGTIRVANGSRVRAGRILKVGLPRHPLALFQVVEYLRAFLMARLAWSEWGAMMLISGAFGIFRRTVAVDVGGYSHGTVGEDMEIIVKIHRHLRDTGSAYEIRFVPEPVCWTEVPESLSVLSRQRRRWQRGSLESFFKHRGMIGRRRYGIAGSLGTVNILVTDVLGPPLEALGYVLIPVLWAAGLLSLDFFLAYLALVFALGVFISVGALILEEIELRRYPDAGDLARLTLAAVVENFGYRQINNVWRMMGWWDFLRRKQGWGDMRRKGFGGSEGRKG</sequence>
<dbReference type="Proteomes" id="UP000009881">
    <property type="component" value="Unassembled WGS sequence"/>
</dbReference>
<dbReference type="eggNOG" id="COG1215">
    <property type="taxonomic scope" value="Bacteria"/>
</dbReference>
<comment type="similarity">
    <text evidence="1">Belongs to the glycosyltransferase 2 family.</text>
</comment>
<dbReference type="CDD" id="cd06423">
    <property type="entry name" value="CESA_like"/>
    <property type="match status" value="1"/>
</dbReference>
<evidence type="ECO:0000313" key="6">
    <source>
        <dbReference type="Proteomes" id="UP000009881"/>
    </source>
</evidence>
<keyword evidence="4" id="KW-1133">Transmembrane helix</keyword>
<dbReference type="EMBL" id="ANHY01000011">
    <property type="protein sequence ID" value="EKV29786.1"/>
    <property type="molecule type" value="Genomic_DNA"/>
</dbReference>
<evidence type="ECO:0000256" key="1">
    <source>
        <dbReference type="ARBA" id="ARBA00006739"/>
    </source>
</evidence>
<keyword evidence="3 5" id="KW-0808">Transferase</keyword>
<feature type="transmembrane region" description="Helical" evidence="4">
    <location>
        <begin position="20"/>
        <end position="50"/>
    </location>
</feature>
<accession>K9HMM2</accession>
<name>K9HMM2_9PROT</name>
<evidence type="ECO:0000256" key="4">
    <source>
        <dbReference type="SAM" id="Phobius"/>
    </source>
</evidence>
<dbReference type="AlphaFoldDB" id="K9HMM2"/>
<keyword evidence="6" id="KW-1185">Reference proteome</keyword>
<feature type="transmembrane region" description="Helical" evidence="4">
    <location>
        <begin position="359"/>
        <end position="378"/>
    </location>
</feature>
<gene>
    <name evidence="5" type="ORF">C882_0216</name>
</gene>
<feature type="transmembrane region" description="Helical" evidence="4">
    <location>
        <begin position="390"/>
        <end position="423"/>
    </location>
</feature>
<dbReference type="SUPFAM" id="SSF53448">
    <property type="entry name" value="Nucleotide-diphospho-sugar transferases"/>
    <property type="match status" value="1"/>
</dbReference>
<dbReference type="STRING" id="1238182.C882_0216"/>
<dbReference type="PANTHER" id="PTHR43630:SF1">
    <property type="entry name" value="POLY-BETA-1,6-N-ACETYL-D-GLUCOSAMINE SYNTHASE"/>
    <property type="match status" value="1"/>
</dbReference>
<protein>
    <submittedName>
        <fullName evidence="5">Glycosyl transferase, group 2 family protein</fullName>
    </submittedName>
</protein>
<keyword evidence="2" id="KW-0328">Glycosyltransferase</keyword>
<proteinExistence type="inferred from homology"/>
<keyword evidence="4" id="KW-0472">Membrane</keyword>
<organism evidence="5 6">
    <name type="scientific">Caenispirillum salinarum AK4</name>
    <dbReference type="NCBI Taxonomy" id="1238182"/>
    <lineage>
        <taxon>Bacteria</taxon>
        <taxon>Pseudomonadati</taxon>
        <taxon>Pseudomonadota</taxon>
        <taxon>Alphaproteobacteria</taxon>
        <taxon>Rhodospirillales</taxon>
        <taxon>Novispirillaceae</taxon>
        <taxon>Caenispirillum</taxon>
    </lineage>
</organism>
<evidence type="ECO:0000256" key="2">
    <source>
        <dbReference type="ARBA" id="ARBA00022676"/>
    </source>
</evidence>
<dbReference type="Pfam" id="PF13641">
    <property type="entry name" value="Glyco_tranf_2_3"/>
    <property type="match status" value="1"/>
</dbReference>
<dbReference type="PATRIC" id="fig|1238182.3.peg.2432"/>
<reference evidence="5 6" key="1">
    <citation type="journal article" date="2013" name="Genome Announc.">
        <title>Draft Genome Sequence of an Alphaproteobacterium, Caenispirillum salinarum AK4(T), Isolated from a Solar Saltern.</title>
        <authorList>
            <person name="Khatri I."/>
            <person name="Singh A."/>
            <person name="Korpole S."/>
            <person name="Pinnaka A.K."/>
            <person name="Subramanian S."/>
        </authorList>
    </citation>
    <scope>NUCLEOTIDE SEQUENCE [LARGE SCALE GENOMIC DNA]</scope>
    <source>
        <strain evidence="5 6">AK4</strain>
    </source>
</reference>
<dbReference type="PANTHER" id="PTHR43630">
    <property type="entry name" value="POLY-BETA-1,6-N-ACETYL-D-GLUCOSAMINE SYNTHASE"/>
    <property type="match status" value="1"/>
</dbReference>